<dbReference type="RefSeq" id="WP_145210784.1">
    <property type="nucleotide sequence ID" value="NZ_CP036269.1"/>
</dbReference>
<dbReference type="KEGG" id="gaz:Pan241w_06410"/>
<sequence length="160" mass="17079">MSFYFSSSQGTRISNSAIEQKHLRALIFPMVCVFFVCIFSGCGGGAETVPSGTASGTVKLDGKPLSQARINFVSSTTGAGVYADLQSDGSYELPNAIPEGDYRVFFTSAGLGDAPPSESGNPEQKDALKDVPKKYQSEQSTDLQALIKEGENTFDFDLKP</sequence>
<protein>
    <recommendedName>
        <fullName evidence="4">Carboxypeptidase regulatory-like domain-containing protein</fullName>
    </recommendedName>
</protein>
<dbReference type="Proteomes" id="UP000317171">
    <property type="component" value="Chromosome"/>
</dbReference>
<evidence type="ECO:0000256" key="1">
    <source>
        <dbReference type="SAM" id="MobiDB-lite"/>
    </source>
</evidence>
<feature type="compositionally biased region" description="Basic and acidic residues" evidence="1">
    <location>
        <begin position="123"/>
        <end position="136"/>
    </location>
</feature>
<evidence type="ECO:0008006" key="4">
    <source>
        <dbReference type="Google" id="ProtNLM"/>
    </source>
</evidence>
<evidence type="ECO:0000313" key="3">
    <source>
        <dbReference type="Proteomes" id="UP000317171"/>
    </source>
</evidence>
<dbReference type="AlphaFoldDB" id="A0A517R9M1"/>
<feature type="region of interest" description="Disordered" evidence="1">
    <location>
        <begin position="111"/>
        <end position="140"/>
    </location>
</feature>
<dbReference type="EMBL" id="CP036269">
    <property type="protein sequence ID" value="QDT40584.1"/>
    <property type="molecule type" value="Genomic_DNA"/>
</dbReference>
<dbReference type="OrthoDB" id="273481at2"/>
<accession>A0A517R9M1</accession>
<organism evidence="2 3">
    <name type="scientific">Gimesia alba</name>
    <dbReference type="NCBI Taxonomy" id="2527973"/>
    <lineage>
        <taxon>Bacteria</taxon>
        <taxon>Pseudomonadati</taxon>
        <taxon>Planctomycetota</taxon>
        <taxon>Planctomycetia</taxon>
        <taxon>Planctomycetales</taxon>
        <taxon>Planctomycetaceae</taxon>
        <taxon>Gimesia</taxon>
    </lineage>
</organism>
<proteinExistence type="predicted"/>
<name>A0A517R9M1_9PLAN</name>
<gene>
    <name evidence="2" type="ORF">Pan241w_06410</name>
</gene>
<evidence type="ECO:0000313" key="2">
    <source>
        <dbReference type="EMBL" id="QDT40584.1"/>
    </source>
</evidence>
<keyword evidence="3" id="KW-1185">Reference proteome</keyword>
<reference evidence="2 3" key="1">
    <citation type="submission" date="2019-02" db="EMBL/GenBank/DDBJ databases">
        <title>Deep-cultivation of Planctomycetes and their phenomic and genomic characterization uncovers novel biology.</title>
        <authorList>
            <person name="Wiegand S."/>
            <person name="Jogler M."/>
            <person name="Boedeker C."/>
            <person name="Pinto D."/>
            <person name="Vollmers J."/>
            <person name="Rivas-Marin E."/>
            <person name="Kohn T."/>
            <person name="Peeters S.H."/>
            <person name="Heuer A."/>
            <person name="Rast P."/>
            <person name="Oberbeckmann S."/>
            <person name="Bunk B."/>
            <person name="Jeske O."/>
            <person name="Meyerdierks A."/>
            <person name="Storesund J.E."/>
            <person name="Kallscheuer N."/>
            <person name="Luecker S."/>
            <person name="Lage O.M."/>
            <person name="Pohl T."/>
            <person name="Merkel B.J."/>
            <person name="Hornburger P."/>
            <person name="Mueller R.-W."/>
            <person name="Bruemmer F."/>
            <person name="Labrenz M."/>
            <person name="Spormann A.M."/>
            <person name="Op den Camp H."/>
            <person name="Overmann J."/>
            <person name="Amann R."/>
            <person name="Jetten M.S.M."/>
            <person name="Mascher T."/>
            <person name="Medema M.H."/>
            <person name="Devos D.P."/>
            <person name="Kaster A.-K."/>
            <person name="Ovreas L."/>
            <person name="Rohde M."/>
            <person name="Galperin M.Y."/>
            <person name="Jogler C."/>
        </authorList>
    </citation>
    <scope>NUCLEOTIDE SEQUENCE [LARGE SCALE GENOMIC DNA]</scope>
    <source>
        <strain evidence="2 3">Pan241w</strain>
    </source>
</reference>